<protein>
    <submittedName>
        <fullName evidence="5">Arginase family protein</fullName>
    </submittedName>
</protein>
<keyword evidence="3" id="KW-0464">Manganese</keyword>
<dbReference type="PANTHER" id="PTHR43782:SF3">
    <property type="entry name" value="ARGINASE"/>
    <property type="match status" value="1"/>
</dbReference>
<sequence length="275" mass="27648">MTHFLVVPQWQGSSSSRAMQLIDGALAIAGDLPRSSCVVLDVPMEAGESLDSGVHRLSALHRIARAHLEALAELDDPVLTIGGDSGVATTAALAAVGATGGTIDPKAVVVWFSSHAGLHDPGSSPTGAFDSMSARALLEDAAPRPAEFSLAADRLILAGVRAVDAAEADVIERLGVSVLSADELTPDALAAAVAGLGASHVFIHVDLDVLDPAAVTGVSDPEPFGPDVAQLVACIGAVRAHTPLHAAAITGFAPTSPADAVNDLGAILRLVGALA</sequence>
<proteinExistence type="inferred from homology"/>
<dbReference type="Pfam" id="PF00491">
    <property type="entry name" value="Arginase"/>
    <property type="match status" value="1"/>
</dbReference>
<dbReference type="PANTHER" id="PTHR43782">
    <property type="entry name" value="ARGINASE"/>
    <property type="match status" value="1"/>
</dbReference>
<dbReference type="SUPFAM" id="SSF52768">
    <property type="entry name" value="Arginase/deacetylase"/>
    <property type="match status" value="1"/>
</dbReference>
<organism evidence="5 6">
    <name type="scientific">Microbacterium kribbense</name>
    <dbReference type="NCBI Taxonomy" id="433645"/>
    <lineage>
        <taxon>Bacteria</taxon>
        <taxon>Bacillati</taxon>
        <taxon>Actinomycetota</taxon>
        <taxon>Actinomycetes</taxon>
        <taxon>Micrococcales</taxon>
        <taxon>Microbacteriaceae</taxon>
        <taxon>Microbacterium</taxon>
    </lineage>
</organism>
<accession>A0ABP7GNJ6</accession>
<evidence type="ECO:0000256" key="3">
    <source>
        <dbReference type="ARBA" id="ARBA00023211"/>
    </source>
</evidence>
<keyword evidence="1" id="KW-0479">Metal-binding</keyword>
<dbReference type="InterPro" id="IPR006035">
    <property type="entry name" value="Ureohydrolase"/>
</dbReference>
<comment type="similarity">
    <text evidence="4">Belongs to the arginase family.</text>
</comment>
<dbReference type="Proteomes" id="UP001500540">
    <property type="component" value="Unassembled WGS sequence"/>
</dbReference>
<reference evidence="6" key="1">
    <citation type="journal article" date="2019" name="Int. J. Syst. Evol. Microbiol.">
        <title>The Global Catalogue of Microorganisms (GCM) 10K type strain sequencing project: providing services to taxonomists for standard genome sequencing and annotation.</title>
        <authorList>
            <consortium name="The Broad Institute Genomics Platform"/>
            <consortium name="The Broad Institute Genome Sequencing Center for Infectious Disease"/>
            <person name="Wu L."/>
            <person name="Ma J."/>
        </authorList>
    </citation>
    <scope>NUCLEOTIDE SEQUENCE [LARGE SCALE GENOMIC DNA]</scope>
    <source>
        <strain evidence="6">JCM 16950</strain>
    </source>
</reference>
<dbReference type="Gene3D" id="3.40.800.10">
    <property type="entry name" value="Ureohydrolase domain"/>
    <property type="match status" value="1"/>
</dbReference>
<dbReference type="CDD" id="cd09999">
    <property type="entry name" value="Arginase-like_1"/>
    <property type="match status" value="1"/>
</dbReference>
<evidence type="ECO:0000313" key="5">
    <source>
        <dbReference type="EMBL" id="GAA3767639.1"/>
    </source>
</evidence>
<evidence type="ECO:0000256" key="2">
    <source>
        <dbReference type="ARBA" id="ARBA00022801"/>
    </source>
</evidence>
<evidence type="ECO:0000256" key="1">
    <source>
        <dbReference type="ARBA" id="ARBA00022723"/>
    </source>
</evidence>
<dbReference type="PROSITE" id="PS51409">
    <property type="entry name" value="ARGINASE_2"/>
    <property type="match status" value="1"/>
</dbReference>
<evidence type="ECO:0000256" key="4">
    <source>
        <dbReference type="PROSITE-ProRule" id="PRU00742"/>
    </source>
</evidence>
<name>A0ABP7GNJ6_9MICO</name>
<evidence type="ECO:0000313" key="6">
    <source>
        <dbReference type="Proteomes" id="UP001500540"/>
    </source>
</evidence>
<comment type="caution">
    <text evidence="5">The sequence shown here is derived from an EMBL/GenBank/DDBJ whole genome shotgun (WGS) entry which is preliminary data.</text>
</comment>
<dbReference type="EMBL" id="BAABAF010000007">
    <property type="protein sequence ID" value="GAA3767639.1"/>
    <property type="molecule type" value="Genomic_DNA"/>
</dbReference>
<dbReference type="RefSeq" id="WP_344783144.1">
    <property type="nucleotide sequence ID" value="NZ_BAABAF010000007.1"/>
</dbReference>
<gene>
    <name evidence="5" type="ORF">GCM10022240_20050</name>
</gene>
<keyword evidence="2" id="KW-0378">Hydrolase</keyword>
<keyword evidence="6" id="KW-1185">Reference proteome</keyword>
<dbReference type="InterPro" id="IPR023696">
    <property type="entry name" value="Ureohydrolase_dom_sf"/>
</dbReference>